<dbReference type="Proteomes" id="UP001430953">
    <property type="component" value="Unassembled WGS sequence"/>
</dbReference>
<keyword evidence="4" id="KW-1185">Reference proteome</keyword>
<feature type="region of interest" description="Disordered" evidence="1">
    <location>
        <begin position="1"/>
        <end position="30"/>
    </location>
</feature>
<sequence>MWTRGQVTSTESTFNPKITSSPMTNGSGSHDYRKAAPVRLWSRIGVNEWSFSLSLFALSLAVVLSKLYINYGKPLSRQVGGQYSLPSTATFTQMYEAIPSMSVLPKFGVKQLPDSEELLSASNQYAEAATNMIIAVYGKYGWLLKATISGLVITGFSWLILYKDSSIPGVNPPSPFSPSKQRIRGNPRLQLNYLIGMLNGILFFFYMCL</sequence>
<keyword evidence="2" id="KW-0812">Transmembrane</keyword>
<accession>A0AAW2GWM3</accession>
<keyword evidence="2" id="KW-0472">Membrane</keyword>
<gene>
    <name evidence="3" type="ORF">PUN28_002897</name>
</gene>
<feature type="compositionally biased region" description="Polar residues" evidence="1">
    <location>
        <begin position="1"/>
        <end position="28"/>
    </location>
</feature>
<evidence type="ECO:0000256" key="1">
    <source>
        <dbReference type="SAM" id="MobiDB-lite"/>
    </source>
</evidence>
<dbReference type="Pfam" id="PF15062">
    <property type="entry name" value="ARL6IP6"/>
    <property type="match status" value="1"/>
</dbReference>
<proteinExistence type="predicted"/>
<comment type="caution">
    <text evidence="3">The sequence shown here is derived from an EMBL/GenBank/DDBJ whole genome shotgun (WGS) entry which is preliminary data.</text>
</comment>
<evidence type="ECO:0000313" key="4">
    <source>
        <dbReference type="Proteomes" id="UP001430953"/>
    </source>
</evidence>
<dbReference type="InterPro" id="IPR029383">
    <property type="entry name" value="ARL6IP6"/>
</dbReference>
<organism evidence="3 4">
    <name type="scientific">Cardiocondyla obscurior</name>
    <dbReference type="NCBI Taxonomy" id="286306"/>
    <lineage>
        <taxon>Eukaryota</taxon>
        <taxon>Metazoa</taxon>
        <taxon>Ecdysozoa</taxon>
        <taxon>Arthropoda</taxon>
        <taxon>Hexapoda</taxon>
        <taxon>Insecta</taxon>
        <taxon>Pterygota</taxon>
        <taxon>Neoptera</taxon>
        <taxon>Endopterygota</taxon>
        <taxon>Hymenoptera</taxon>
        <taxon>Apocrita</taxon>
        <taxon>Aculeata</taxon>
        <taxon>Formicoidea</taxon>
        <taxon>Formicidae</taxon>
        <taxon>Myrmicinae</taxon>
        <taxon>Cardiocondyla</taxon>
    </lineage>
</organism>
<protein>
    <recommendedName>
        <fullName evidence="5">ADP,ATP carrier protein</fullName>
    </recommendedName>
</protein>
<evidence type="ECO:0000313" key="3">
    <source>
        <dbReference type="EMBL" id="KAL0131669.1"/>
    </source>
</evidence>
<keyword evidence="2" id="KW-1133">Transmembrane helix</keyword>
<evidence type="ECO:0000256" key="2">
    <source>
        <dbReference type="SAM" id="Phobius"/>
    </source>
</evidence>
<dbReference type="AlphaFoldDB" id="A0AAW2GWM3"/>
<dbReference type="PANTHER" id="PTHR28640:SF1">
    <property type="entry name" value="ADP-RIBOSYLATION FACTOR-LIKE PROTEIN 6-INTERACTING PROTEIN 6"/>
    <property type="match status" value="1"/>
</dbReference>
<feature type="transmembrane region" description="Helical" evidence="2">
    <location>
        <begin position="142"/>
        <end position="161"/>
    </location>
</feature>
<reference evidence="3 4" key="1">
    <citation type="submission" date="2023-03" db="EMBL/GenBank/DDBJ databases">
        <title>High recombination rates correlate with genetic variation in Cardiocondyla obscurior ants.</title>
        <authorList>
            <person name="Errbii M."/>
        </authorList>
    </citation>
    <scope>NUCLEOTIDE SEQUENCE [LARGE SCALE GENOMIC DNA]</scope>
    <source>
        <strain evidence="3">Alpha-2009</strain>
        <tissue evidence="3">Whole body</tissue>
    </source>
</reference>
<evidence type="ECO:0008006" key="5">
    <source>
        <dbReference type="Google" id="ProtNLM"/>
    </source>
</evidence>
<feature type="transmembrane region" description="Helical" evidence="2">
    <location>
        <begin position="191"/>
        <end position="208"/>
    </location>
</feature>
<dbReference type="PANTHER" id="PTHR28640">
    <property type="entry name" value="ADP-RIBOSYLATION FACTOR-LIKE PROTEIN 6-INTERACTING PROTEIN 6"/>
    <property type="match status" value="1"/>
</dbReference>
<dbReference type="EMBL" id="JADYXP020000002">
    <property type="protein sequence ID" value="KAL0131669.1"/>
    <property type="molecule type" value="Genomic_DNA"/>
</dbReference>
<name>A0AAW2GWM3_9HYME</name>